<dbReference type="Proteomes" id="UP001151760">
    <property type="component" value="Unassembled WGS sequence"/>
</dbReference>
<reference evidence="2" key="2">
    <citation type="submission" date="2022-01" db="EMBL/GenBank/DDBJ databases">
        <authorList>
            <person name="Yamashiro T."/>
            <person name="Shiraishi A."/>
            <person name="Satake H."/>
            <person name="Nakayama K."/>
        </authorList>
    </citation>
    <scope>NUCLEOTIDE SEQUENCE</scope>
</reference>
<reference evidence="2" key="1">
    <citation type="journal article" date="2022" name="Int. J. Mol. Sci.">
        <title>Draft Genome of Tanacetum Coccineum: Genomic Comparison of Closely Related Tanacetum-Family Plants.</title>
        <authorList>
            <person name="Yamashiro T."/>
            <person name="Shiraishi A."/>
            <person name="Nakayama K."/>
            <person name="Satake H."/>
        </authorList>
    </citation>
    <scope>NUCLEOTIDE SEQUENCE</scope>
</reference>
<proteinExistence type="predicted"/>
<organism evidence="2 3">
    <name type="scientific">Tanacetum coccineum</name>
    <dbReference type="NCBI Taxonomy" id="301880"/>
    <lineage>
        <taxon>Eukaryota</taxon>
        <taxon>Viridiplantae</taxon>
        <taxon>Streptophyta</taxon>
        <taxon>Embryophyta</taxon>
        <taxon>Tracheophyta</taxon>
        <taxon>Spermatophyta</taxon>
        <taxon>Magnoliopsida</taxon>
        <taxon>eudicotyledons</taxon>
        <taxon>Gunneridae</taxon>
        <taxon>Pentapetalae</taxon>
        <taxon>asterids</taxon>
        <taxon>campanulids</taxon>
        <taxon>Asterales</taxon>
        <taxon>Asteraceae</taxon>
        <taxon>Asteroideae</taxon>
        <taxon>Anthemideae</taxon>
        <taxon>Anthemidinae</taxon>
        <taxon>Tanacetum</taxon>
    </lineage>
</organism>
<feature type="region of interest" description="Disordered" evidence="1">
    <location>
        <begin position="53"/>
        <end position="77"/>
    </location>
</feature>
<sequence>MLKTLLTSHCPGPLCILSLSPKQKTDKRPKKKKILSYSDPKVSKDVKVPSLKKPVAETQHAEETVATADNTHSTDASVSVEELGNQLMLIMESLVKKKQEGAILELKMNTFKNTISWHPYTP</sequence>
<protein>
    <submittedName>
        <fullName evidence="2">Uncharacterized protein</fullName>
    </submittedName>
</protein>
<evidence type="ECO:0000313" key="2">
    <source>
        <dbReference type="EMBL" id="GJS98397.1"/>
    </source>
</evidence>
<name>A0ABQ5AB62_9ASTR</name>
<evidence type="ECO:0000313" key="3">
    <source>
        <dbReference type="Proteomes" id="UP001151760"/>
    </source>
</evidence>
<accession>A0ABQ5AB62</accession>
<evidence type="ECO:0000256" key="1">
    <source>
        <dbReference type="SAM" id="MobiDB-lite"/>
    </source>
</evidence>
<comment type="caution">
    <text evidence="2">The sequence shown here is derived from an EMBL/GenBank/DDBJ whole genome shotgun (WGS) entry which is preliminary data.</text>
</comment>
<gene>
    <name evidence="2" type="ORF">Tco_0819567</name>
</gene>
<keyword evidence="3" id="KW-1185">Reference proteome</keyword>
<feature type="compositionally biased region" description="Polar residues" evidence="1">
    <location>
        <begin position="67"/>
        <end position="77"/>
    </location>
</feature>
<dbReference type="EMBL" id="BQNB010012041">
    <property type="protein sequence ID" value="GJS98397.1"/>
    <property type="molecule type" value="Genomic_DNA"/>
</dbReference>